<protein>
    <submittedName>
        <fullName evidence="1">Uncharacterized protein</fullName>
    </submittedName>
</protein>
<evidence type="ECO:0000313" key="2">
    <source>
        <dbReference type="Proteomes" id="UP001153334"/>
    </source>
</evidence>
<name>A0ACC2HP55_9PEZI</name>
<proteinExistence type="predicted"/>
<dbReference type="EMBL" id="JAPESX010003488">
    <property type="protein sequence ID" value="KAJ8104857.1"/>
    <property type="molecule type" value="Genomic_DNA"/>
</dbReference>
<comment type="caution">
    <text evidence="1">The sequence shown here is derived from an EMBL/GenBank/DDBJ whole genome shotgun (WGS) entry which is preliminary data.</text>
</comment>
<evidence type="ECO:0000313" key="1">
    <source>
        <dbReference type="EMBL" id="KAJ8104857.1"/>
    </source>
</evidence>
<organism evidence="1 2">
    <name type="scientific">Nemania bipapillata</name>
    <dbReference type="NCBI Taxonomy" id="110536"/>
    <lineage>
        <taxon>Eukaryota</taxon>
        <taxon>Fungi</taxon>
        <taxon>Dikarya</taxon>
        <taxon>Ascomycota</taxon>
        <taxon>Pezizomycotina</taxon>
        <taxon>Sordariomycetes</taxon>
        <taxon>Xylariomycetidae</taxon>
        <taxon>Xylariales</taxon>
        <taxon>Xylariaceae</taxon>
        <taxon>Nemania</taxon>
    </lineage>
</organism>
<dbReference type="Proteomes" id="UP001153334">
    <property type="component" value="Unassembled WGS sequence"/>
</dbReference>
<sequence length="238" mass="25671">MAALLNFWSSPNKQNGTSADTRGTKRKAKADPYEPMEEEPVVADSEEWMNGTDDEDDIIPARKTPTSQRTARSRLSSATPGSSTRPRVSVTGKRPRGRPSLKSQQGDTSDVAVPSRIDAEANSVRAKAPNTKPMQPDSLVPEAPMGGLELLGNNTANASAASVPVPEPKTTVDETAPKDKGKSKQTETMSTEQAGGEEAEVEQKEENDVEEGEGEGEDAREEHEIEKLLKHRMTPHGN</sequence>
<keyword evidence="2" id="KW-1185">Reference proteome</keyword>
<reference evidence="1" key="1">
    <citation type="submission" date="2022-11" db="EMBL/GenBank/DDBJ databases">
        <title>Genome Sequence of Nemania bipapillata.</title>
        <authorList>
            <person name="Buettner E."/>
        </authorList>
    </citation>
    <scope>NUCLEOTIDE SEQUENCE</scope>
    <source>
        <strain evidence="1">CP14</strain>
    </source>
</reference>
<gene>
    <name evidence="1" type="ORF">ONZ43_g7656</name>
</gene>
<accession>A0ACC2HP55</accession>